<dbReference type="Proteomes" id="UP000494106">
    <property type="component" value="Unassembled WGS sequence"/>
</dbReference>
<feature type="region of interest" description="Disordered" evidence="1">
    <location>
        <begin position="132"/>
        <end position="206"/>
    </location>
</feature>
<evidence type="ECO:0000256" key="1">
    <source>
        <dbReference type="SAM" id="MobiDB-lite"/>
    </source>
</evidence>
<dbReference type="Proteomes" id="UP000494256">
    <property type="component" value="Unassembled WGS sequence"/>
</dbReference>
<dbReference type="EMBL" id="CADEBD010000291">
    <property type="protein sequence ID" value="CAB3232809.1"/>
    <property type="molecule type" value="Genomic_DNA"/>
</dbReference>
<feature type="compositionally biased region" description="Polar residues" evidence="1">
    <location>
        <begin position="241"/>
        <end position="251"/>
    </location>
</feature>
<proteinExistence type="predicted"/>
<feature type="region of interest" description="Disordered" evidence="1">
    <location>
        <begin position="221"/>
        <end position="251"/>
    </location>
</feature>
<feature type="compositionally biased region" description="Basic and acidic residues" evidence="1">
    <location>
        <begin position="221"/>
        <end position="240"/>
    </location>
</feature>
<protein>
    <recommendedName>
        <fullName evidence="6">MADF domain-containing protein</fullName>
    </recommendedName>
</protein>
<evidence type="ECO:0000313" key="2">
    <source>
        <dbReference type="EMBL" id="CAB3232809.1"/>
    </source>
</evidence>
<evidence type="ECO:0000313" key="4">
    <source>
        <dbReference type="Proteomes" id="UP000494106"/>
    </source>
</evidence>
<evidence type="ECO:0000313" key="5">
    <source>
        <dbReference type="Proteomes" id="UP000494256"/>
    </source>
</evidence>
<comment type="caution">
    <text evidence="2">The sequence shown here is derived from an EMBL/GenBank/DDBJ whole genome shotgun (WGS) entry which is preliminary data.</text>
</comment>
<name>A0A8S0ZM37_ARCPL</name>
<sequence>MEDATVDSEVTDEAIWIPDLQTPASGMEVPEQEVQKTSVQIELEPYKKPKRLRKQPERYGFSSISVSSTVPAEEILLSEAFEGPEKEQWRRDMTDSNMIFCSKHNHGLTKIQAHDSLKKKWKNLKDSYRKELKKVPTFRSGDEDLAEELSPSLLESPPPPPSVSILPSNPTSSPQQPPTPQSRATTSRENEKQNSSRKRLKTTELRAEYLEIERKKLKLLEADLAGGKEKDIPKSDDYTHTIDTITKNGEA</sequence>
<organism evidence="2 5">
    <name type="scientific">Arctia plantaginis</name>
    <name type="common">Wood tiger moth</name>
    <name type="synonym">Phalaena plantaginis</name>
    <dbReference type="NCBI Taxonomy" id="874455"/>
    <lineage>
        <taxon>Eukaryota</taxon>
        <taxon>Metazoa</taxon>
        <taxon>Ecdysozoa</taxon>
        <taxon>Arthropoda</taxon>
        <taxon>Hexapoda</taxon>
        <taxon>Insecta</taxon>
        <taxon>Pterygota</taxon>
        <taxon>Neoptera</taxon>
        <taxon>Endopterygota</taxon>
        <taxon>Lepidoptera</taxon>
        <taxon>Glossata</taxon>
        <taxon>Ditrysia</taxon>
        <taxon>Noctuoidea</taxon>
        <taxon>Erebidae</taxon>
        <taxon>Arctiinae</taxon>
        <taxon>Arctia</taxon>
    </lineage>
</organism>
<gene>
    <name evidence="3" type="ORF">APLA_LOCUS18241</name>
    <name evidence="2" type="ORF">APLA_LOCUS5846</name>
</gene>
<reference evidence="4 5" key="1">
    <citation type="submission" date="2020-04" db="EMBL/GenBank/DDBJ databases">
        <authorList>
            <person name="Wallbank WR R."/>
            <person name="Pardo Diaz C."/>
            <person name="Kozak K."/>
            <person name="Martin S."/>
            <person name="Jiggins C."/>
            <person name="Moest M."/>
            <person name="Warren A I."/>
            <person name="Byers J.R.P. K."/>
            <person name="Montejo-Kovacevich G."/>
            <person name="Yen C E."/>
        </authorList>
    </citation>
    <scope>NUCLEOTIDE SEQUENCE [LARGE SCALE GENOMIC DNA]</scope>
</reference>
<feature type="compositionally biased region" description="Low complexity" evidence="1">
    <location>
        <begin position="163"/>
        <end position="174"/>
    </location>
</feature>
<dbReference type="OrthoDB" id="6487365at2759"/>
<evidence type="ECO:0008006" key="6">
    <source>
        <dbReference type="Google" id="ProtNLM"/>
    </source>
</evidence>
<dbReference type="EMBL" id="CADEBC010000863">
    <property type="protein sequence ID" value="CAB3262152.1"/>
    <property type="molecule type" value="Genomic_DNA"/>
</dbReference>
<keyword evidence="4" id="KW-1185">Reference proteome</keyword>
<accession>A0A8S0ZM37</accession>
<dbReference type="AlphaFoldDB" id="A0A8S0ZM37"/>
<evidence type="ECO:0000313" key="3">
    <source>
        <dbReference type="EMBL" id="CAB3262152.1"/>
    </source>
</evidence>